<dbReference type="InParanoid" id="W7X2G9"/>
<name>W7X2G9_TETTS</name>
<protein>
    <submittedName>
        <fullName evidence="1">Uncharacterized protein</fullName>
    </submittedName>
</protein>
<sequence length="839" mass="98415">MNEQIGLLDSNVIEYEYCFQQQIIVAKTQQQNLYIIKIQEKASSKVKTNFQQMSGQIVLQLKFALKCSENILIIYSPIVQIINLLTAQDQEQFLQFNQRLNQNQNYAQNIPIVNVKEQLIICLFDIENNYFQRNDYLAINVEYFDYRQNNTNIYYDLQYSALIGVTGVIKKINIMTFPGDQNFFTYYTANSFLQGATYYFEDQTSIILVDTTPVIYLCNYVTRNITTFNTIVKDTQGIQMDQNKNIIFLYSYQFISALKFPEMQLIEMFSLQQYNQANILSIYVNQLIQVLIVQTNTVFIAFDLTEVLYQSEINLLQYQNAQSVYLNEDYQIYYSISNLSLNLFYKAQLVDSLLFEISQQNIYPYLTEPILISENQFIYITFNYLNLIQVNLQNNSLELISRIQLQSTPDNFFFDSSSNQILLLYKSNFQLNSLNTKIFSQGEILLTNFQQGDISKAFICSNYIIVPSNNSLQIYNIKSNQIKNIVLPNTEGKIKLAFKLQIKQIKSQENNWWKIPFEDNKRFNTYDWVQEGNLTKDIFILQKQDNQNTMLILDLLKIEFTYQKNIDNWQIMSVVNDPIKQLIYTVSNEATTNIFRYTLDFLTSIQNPCLKQAIISFDQNFVYSICPNDITVYNGISFEQQFPSLNTGINEANNLINMNYNNHFIIVQKNKLSIIQLKYNDTYSNIYEYEQKNTFLQSFQLIIDTNNERYSSLLVSNYQNISQIILPLSTNKLCSVLIEQQDRTSENIYSKTVINEITQSIQSTQQILSIIEIEYQDGQSIEQIDINFQGQNRDETHKLSLSFQFIFKTNVSIVSNSNKFKLKWNDGKFLNAECFFKFK</sequence>
<organism evidence="1 2">
    <name type="scientific">Tetrahymena thermophila (strain SB210)</name>
    <dbReference type="NCBI Taxonomy" id="312017"/>
    <lineage>
        <taxon>Eukaryota</taxon>
        <taxon>Sar</taxon>
        <taxon>Alveolata</taxon>
        <taxon>Ciliophora</taxon>
        <taxon>Intramacronucleata</taxon>
        <taxon>Oligohymenophorea</taxon>
        <taxon>Hymenostomatida</taxon>
        <taxon>Tetrahymenina</taxon>
        <taxon>Tetrahymenidae</taxon>
        <taxon>Tetrahymena</taxon>
    </lineage>
</organism>
<reference evidence="2" key="1">
    <citation type="journal article" date="2006" name="PLoS Biol.">
        <title>Macronuclear genome sequence of the ciliate Tetrahymena thermophila, a model eukaryote.</title>
        <authorList>
            <person name="Eisen J.A."/>
            <person name="Coyne R.S."/>
            <person name="Wu M."/>
            <person name="Wu D."/>
            <person name="Thiagarajan M."/>
            <person name="Wortman J.R."/>
            <person name="Badger J.H."/>
            <person name="Ren Q."/>
            <person name="Amedeo P."/>
            <person name="Jones K.M."/>
            <person name="Tallon L.J."/>
            <person name="Delcher A.L."/>
            <person name="Salzberg S.L."/>
            <person name="Silva J.C."/>
            <person name="Haas B.J."/>
            <person name="Majoros W.H."/>
            <person name="Farzad M."/>
            <person name="Carlton J.M."/>
            <person name="Smith R.K. Jr."/>
            <person name="Garg J."/>
            <person name="Pearlman R.E."/>
            <person name="Karrer K.M."/>
            <person name="Sun L."/>
            <person name="Manning G."/>
            <person name="Elde N.C."/>
            <person name="Turkewitz A.P."/>
            <person name="Asai D.J."/>
            <person name="Wilkes D.E."/>
            <person name="Wang Y."/>
            <person name="Cai H."/>
            <person name="Collins K."/>
            <person name="Stewart B.A."/>
            <person name="Lee S.R."/>
            <person name="Wilamowska K."/>
            <person name="Weinberg Z."/>
            <person name="Ruzzo W.L."/>
            <person name="Wloga D."/>
            <person name="Gaertig J."/>
            <person name="Frankel J."/>
            <person name="Tsao C.-C."/>
            <person name="Gorovsky M.A."/>
            <person name="Keeling P.J."/>
            <person name="Waller R.F."/>
            <person name="Patron N.J."/>
            <person name="Cherry J.M."/>
            <person name="Stover N.A."/>
            <person name="Krieger C.J."/>
            <person name="del Toro C."/>
            <person name="Ryder H.F."/>
            <person name="Williamson S.C."/>
            <person name="Barbeau R.A."/>
            <person name="Hamilton E.P."/>
            <person name="Orias E."/>
        </authorList>
    </citation>
    <scope>NUCLEOTIDE SEQUENCE [LARGE SCALE GENOMIC DNA]</scope>
    <source>
        <strain evidence="2">SB210</strain>
    </source>
</reference>
<evidence type="ECO:0000313" key="1">
    <source>
        <dbReference type="EMBL" id="EWS73430.1"/>
    </source>
</evidence>
<dbReference type="EMBL" id="GG662636">
    <property type="protein sequence ID" value="EWS73430.1"/>
    <property type="molecule type" value="Genomic_DNA"/>
</dbReference>
<gene>
    <name evidence="1" type="ORF">TTHERM_000666938</name>
</gene>
<dbReference type="Proteomes" id="UP000009168">
    <property type="component" value="Unassembled WGS sequence"/>
</dbReference>
<dbReference type="RefSeq" id="XP_012654046.1">
    <property type="nucleotide sequence ID" value="XM_012798592.1"/>
</dbReference>
<dbReference type="KEGG" id="tet:TTHERM_000666938"/>
<dbReference type="GeneID" id="24440112"/>
<keyword evidence="2" id="KW-1185">Reference proteome</keyword>
<accession>W7X2G9</accession>
<proteinExistence type="predicted"/>
<dbReference type="AlphaFoldDB" id="W7X2G9"/>
<evidence type="ECO:0000313" key="2">
    <source>
        <dbReference type="Proteomes" id="UP000009168"/>
    </source>
</evidence>